<evidence type="ECO:0000259" key="7">
    <source>
        <dbReference type="SMART" id="SM00385"/>
    </source>
</evidence>
<feature type="region of interest" description="Disordered" evidence="6">
    <location>
        <begin position="14"/>
        <end position="81"/>
    </location>
</feature>
<dbReference type="SUPFAM" id="SSF47954">
    <property type="entry name" value="Cyclin-like"/>
    <property type="match status" value="2"/>
</dbReference>
<feature type="compositionally biased region" description="Polar residues" evidence="6">
    <location>
        <begin position="206"/>
        <end position="222"/>
    </location>
</feature>
<comment type="similarity">
    <text evidence="1">Belongs to the cyclin family. Cyclin AB subfamily.</text>
</comment>
<dbReference type="GO" id="GO:0051301">
    <property type="term" value="P:cell division"/>
    <property type="evidence" value="ECO:0007669"/>
    <property type="project" value="UniProtKB-KW"/>
</dbReference>
<dbReference type="Pfam" id="PF00134">
    <property type="entry name" value="Cyclin_N"/>
    <property type="match status" value="2"/>
</dbReference>
<dbReference type="Pfam" id="PF02984">
    <property type="entry name" value="Cyclin_C"/>
    <property type="match status" value="1"/>
</dbReference>
<dbReference type="GO" id="GO:0044772">
    <property type="term" value="P:mitotic cell cycle phase transition"/>
    <property type="evidence" value="ECO:0007669"/>
    <property type="project" value="InterPro"/>
</dbReference>
<feature type="compositionally biased region" description="Basic residues" evidence="6">
    <location>
        <begin position="27"/>
        <end position="41"/>
    </location>
</feature>
<evidence type="ECO:0000256" key="1">
    <source>
        <dbReference type="ARBA" id="ARBA00006955"/>
    </source>
</evidence>
<protein>
    <recommendedName>
        <fullName evidence="11">Cyclin N-terminal domain-containing protein</fullName>
    </recommendedName>
</protein>
<dbReference type="STRING" id="77586.A0A0D9WE75"/>
<dbReference type="InterPro" id="IPR006671">
    <property type="entry name" value="Cyclin_N"/>
</dbReference>
<reference evidence="9" key="3">
    <citation type="submission" date="2015-04" db="UniProtKB">
        <authorList>
            <consortium name="EnsemblPlants"/>
        </authorList>
    </citation>
    <scope>IDENTIFICATION</scope>
</reference>
<keyword evidence="3 5" id="KW-0195">Cyclin</keyword>
<keyword evidence="10" id="KW-1185">Reference proteome</keyword>
<feature type="domain" description="Cyclin-like" evidence="7">
    <location>
        <begin position="401"/>
        <end position="489"/>
    </location>
</feature>
<proteinExistence type="inferred from homology"/>
<evidence type="ECO:0000256" key="2">
    <source>
        <dbReference type="ARBA" id="ARBA00022618"/>
    </source>
</evidence>
<dbReference type="InterPro" id="IPR004367">
    <property type="entry name" value="Cyclin_C-dom"/>
</dbReference>
<keyword evidence="4" id="KW-0131">Cell cycle</keyword>
<dbReference type="InterPro" id="IPR013763">
    <property type="entry name" value="Cyclin-like_dom"/>
</dbReference>
<reference evidence="9 10" key="1">
    <citation type="submission" date="2012-08" db="EMBL/GenBank/DDBJ databases">
        <title>Oryza genome evolution.</title>
        <authorList>
            <person name="Wing R.A."/>
        </authorList>
    </citation>
    <scope>NUCLEOTIDE SEQUENCE</scope>
</reference>
<feature type="compositionally biased region" description="Acidic residues" evidence="6">
    <location>
        <begin position="223"/>
        <end position="232"/>
    </location>
</feature>
<dbReference type="SMART" id="SM01332">
    <property type="entry name" value="Cyclin_C"/>
    <property type="match status" value="1"/>
</dbReference>
<keyword evidence="2" id="KW-0132">Cell division</keyword>
<evidence type="ECO:0000256" key="5">
    <source>
        <dbReference type="RuleBase" id="RU000383"/>
    </source>
</evidence>
<dbReference type="CDD" id="cd20506">
    <property type="entry name" value="CYCLIN_AtCycA-like_rpt2"/>
    <property type="match status" value="1"/>
</dbReference>
<evidence type="ECO:0000256" key="4">
    <source>
        <dbReference type="ARBA" id="ARBA00023306"/>
    </source>
</evidence>
<dbReference type="InterPro" id="IPR039361">
    <property type="entry name" value="Cyclin"/>
</dbReference>
<dbReference type="eggNOG" id="KOG0654">
    <property type="taxonomic scope" value="Eukaryota"/>
</dbReference>
<dbReference type="InterPro" id="IPR046965">
    <property type="entry name" value="Cyclin_A/B-like"/>
</dbReference>
<evidence type="ECO:0000256" key="3">
    <source>
        <dbReference type="ARBA" id="ARBA00023127"/>
    </source>
</evidence>
<evidence type="ECO:0000256" key="6">
    <source>
        <dbReference type="SAM" id="MobiDB-lite"/>
    </source>
</evidence>
<dbReference type="Proteomes" id="UP000032180">
    <property type="component" value="Chromosome 5"/>
</dbReference>
<feature type="domain" description="Cyclin C-terminal" evidence="8">
    <location>
        <begin position="397"/>
        <end position="520"/>
    </location>
</feature>
<accession>A0A0D9WE75</accession>
<evidence type="ECO:0000313" key="9">
    <source>
        <dbReference type="EnsemblPlants" id="LPERR05G06830.1"/>
    </source>
</evidence>
<feature type="compositionally biased region" description="Basic residues" evidence="6">
    <location>
        <begin position="61"/>
        <end position="72"/>
    </location>
</feature>
<dbReference type="PIRSF" id="PIRSF001771">
    <property type="entry name" value="Cyclin_A_B_D_E"/>
    <property type="match status" value="1"/>
</dbReference>
<feature type="compositionally biased region" description="Pro residues" evidence="6">
    <location>
        <begin position="46"/>
        <end position="60"/>
    </location>
</feature>
<dbReference type="SMART" id="SM00385">
    <property type="entry name" value="CYCLIN"/>
    <property type="match status" value="2"/>
</dbReference>
<dbReference type="Gene3D" id="1.10.472.10">
    <property type="entry name" value="Cyclin-like"/>
    <property type="match status" value="2"/>
</dbReference>
<feature type="region of interest" description="Disordered" evidence="6">
    <location>
        <begin position="206"/>
        <end position="233"/>
    </location>
</feature>
<evidence type="ECO:0000259" key="8">
    <source>
        <dbReference type="SMART" id="SM01332"/>
    </source>
</evidence>
<evidence type="ECO:0000313" key="10">
    <source>
        <dbReference type="Proteomes" id="UP000032180"/>
    </source>
</evidence>
<dbReference type="InterPro" id="IPR036915">
    <property type="entry name" value="Cyclin-like_sf"/>
</dbReference>
<dbReference type="AlphaFoldDB" id="A0A0D9WE75"/>
<dbReference type="EnsemblPlants" id="LPERR05G06830.1">
    <property type="protein sequence ID" value="LPERR05G06830.1"/>
    <property type="gene ID" value="LPERR05G06830"/>
</dbReference>
<dbReference type="Gramene" id="LPERR05G06830.1">
    <property type="protein sequence ID" value="LPERR05G06830.1"/>
    <property type="gene ID" value="LPERR05G06830"/>
</dbReference>
<name>A0A0D9WE75_9ORYZ</name>
<organism evidence="9 10">
    <name type="scientific">Leersia perrieri</name>
    <dbReference type="NCBI Taxonomy" id="77586"/>
    <lineage>
        <taxon>Eukaryota</taxon>
        <taxon>Viridiplantae</taxon>
        <taxon>Streptophyta</taxon>
        <taxon>Embryophyta</taxon>
        <taxon>Tracheophyta</taxon>
        <taxon>Spermatophyta</taxon>
        <taxon>Magnoliopsida</taxon>
        <taxon>Liliopsida</taxon>
        <taxon>Poales</taxon>
        <taxon>Poaceae</taxon>
        <taxon>BOP clade</taxon>
        <taxon>Oryzoideae</taxon>
        <taxon>Oryzeae</taxon>
        <taxon>Oryzinae</taxon>
        <taxon>Leersia</taxon>
    </lineage>
</organism>
<evidence type="ECO:0008006" key="11">
    <source>
        <dbReference type="Google" id="ProtNLM"/>
    </source>
</evidence>
<dbReference type="FunFam" id="1.10.472.10:FF:000013">
    <property type="entry name" value="Cyclin A1"/>
    <property type="match status" value="1"/>
</dbReference>
<reference evidence="10" key="2">
    <citation type="submission" date="2013-12" db="EMBL/GenBank/DDBJ databases">
        <authorList>
            <person name="Yu Y."/>
            <person name="Lee S."/>
            <person name="de Baynast K."/>
            <person name="Wissotski M."/>
            <person name="Liu L."/>
            <person name="Talag J."/>
            <person name="Goicoechea J."/>
            <person name="Angelova A."/>
            <person name="Jetty R."/>
            <person name="Kudrna D."/>
            <person name="Golser W."/>
            <person name="Rivera L."/>
            <person name="Zhang J."/>
            <person name="Wing R."/>
        </authorList>
    </citation>
    <scope>NUCLEOTIDE SEQUENCE</scope>
</reference>
<dbReference type="HOGENOM" id="CLU_020695_13_2_1"/>
<sequence length="533" mass="60072">MAFHENQRLTVALSKISPSLSPNNRLPKIRRWPKSWRKSPPRLRAPSPPPPHPQNPNPSPPRRRGSRRRRRSGSPWLRRWSEMSSRAAARRSSVAAEGAVAAAQSERRVPLRNLTNVVGGRARAGKAEVDTKSIVTSTDAVVKKGSLASLRNLNIEQCSVPKPTSSQFDQAILHEDCTLELVCCPSLPTIVPSVGRHDCSPGLCDDSNSSEHAMSTSNSTESPDIDCLDDGDSSVASSLQHSADQKLHISDNKDVADMAWRKHGPNSVEIDYIIDIDSNHEDPQLCTTLALDIYKHLRVAETKRRPSTNFVETIQKNIDTSMRAVLIDWLVEVTEEYRLVPETLYLTVNYIDRKYEEICPPQIEELCYITDNTYTKDEVLKMEVSVLNYLKFEMTAPTTKCFLRRFVRAAQVCHEAPVLNLEFLANYIAELSLLDYSLICYVPSLIAASSIFLAKFILKPRDNPWNSTLSFYTQYKPSDLHDCVKGLHHLFLVGPGSDLRAVREKYSQHKYKFVAKKYSPPSIPAEFFQDPSN</sequence>
<feature type="domain" description="Cyclin-like" evidence="7">
    <location>
        <begin position="328"/>
        <end position="388"/>
    </location>
</feature>
<dbReference type="PANTHER" id="PTHR10177">
    <property type="entry name" value="CYCLINS"/>
    <property type="match status" value="1"/>
</dbReference>
<dbReference type="GO" id="GO:0016538">
    <property type="term" value="F:cyclin-dependent protein serine/threonine kinase regulator activity"/>
    <property type="evidence" value="ECO:0007669"/>
    <property type="project" value="InterPro"/>
</dbReference>